<name>A0ABS5SFU6_9BACT</name>
<organism evidence="2 3">
    <name type="scientific">Geomobilimonas luticola</name>
    <dbReference type="NCBI Taxonomy" id="1114878"/>
    <lineage>
        <taxon>Bacteria</taxon>
        <taxon>Pseudomonadati</taxon>
        <taxon>Thermodesulfobacteriota</taxon>
        <taxon>Desulfuromonadia</taxon>
        <taxon>Geobacterales</taxon>
        <taxon>Geobacteraceae</taxon>
        <taxon>Geomobilimonas</taxon>
    </lineage>
</organism>
<dbReference type="Proteomes" id="UP000756860">
    <property type="component" value="Unassembled WGS sequence"/>
</dbReference>
<keyword evidence="1" id="KW-1133">Transmembrane helix</keyword>
<gene>
    <name evidence="2" type="ORF">KI810_09985</name>
</gene>
<accession>A0ABS5SFU6</accession>
<keyword evidence="1" id="KW-0472">Membrane</keyword>
<proteinExistence type="predicted"/>
<feature type="transmembrane region" description="Helical" evidence="1">
    <location>
        <begin position="12"/>
        <end position="33"/>
    </location>
</feature>
<dbReference type="RefSeq" id="WP_214175498.1">
    <property type="nucleotide sequence ID" value="NZ_JAHCVK010000003.1"/>
</dbReference>
<keyword evidence="1" id="KW-0812">Transmembrane</keyword>
<evidence type="ECO:0000313" key="2">
    <source>
        <dbReference type="EMBL" id="MBT0653384.1"/>
    </source>
</evidence>
<keyword evidence="3" id="KW-1185">Reference proteome</keyword>
<comment type="caution">
    <text evidence="2">The sequence shown here is derived from an EMBL/GenBank/DDBJ whole genome shotgun (WGS) entry which is preliminary data.</text>
</comment>
<feature type="transmembrane region" description="Helical" evidence="1">
    <location>
        <begin position="39"/>
        <end position="59"/>
    </location>
</feature>
<evidence type="ECO:0000313" key="3">
    <source>
        <dbReference type="Proteomes" id="UP000756860"/>
    </source>
</evidence>
<sequence>MHNEGKPVGSYGRIVAALQIVIVGLIVGFATVQLFLGNFAAAMATFPLLVVYWFFLTVWKKQS</sequence>
<dbReference type="EMBL" id="JAHCVK010000003">
    <property type="protein sequence ID" value="MBT0653384.1"/>
    <property type="molecule type" value="Genomic_DNA"/>
</dbReference>
<reference evidence="2 3" key="1">
    <citation type="submission" date="2021-05" db="EMBL/GenBank/DDBJ databases">
        <title>The draft genome of Geobacter luticola JCM 17780.</title>
        <authorList>
            <person name="Xu Z."/>
            <person name="Masuda Y."/>
            <person name="Itoh H."/>
            <person name="Senoo K."/>
        </authorList>
    </citation>
    <scope>NUCLEOTIDE SEQUENCE [LARGE SCALE GENOMIC DNA]</scope>
    <source>
        <strain evidence="2 3">JCM 17780</strain>
    </source>
</reference>
<evidence type="ECO:0000256" key="1">
    <source>
        <dbReference type="SAM" id="Phobius"/>
    </source>
</evidence>
<protein>
    <submittedName>
        <fullName evidence="2">Uncharacterized protein</fullName>
    </submittedName>
</protein>